<evidence type="ECO:0000256" key="1">
    <source>
        <dbReference type="ARBA" id="ARBA00007818"/>
    </source>
</evidence>
<dbReference type="Proteomes" id="UP000821853">
    <property type="component" value="Unassembled WGS sequence"/>
</dbReference>
<dbReference type="Pfam" id="PF05907">
    <property type="entry name" value="CXXC_Zn-b_euk"/>
    <property type="match status" value="1"/>
</dbReference>
<protein>
    <recommendedName>
        <fullName evidence="6">CXXC motif containing zinc binding protein</fullName>
    </recommendedName>
</protein>
<comment type="caution">
    <text evidence="4">The sequence shown here is derived from an EMBL/GenBank/DDBJ whole genome shotgun (WGS) entry which is preliminary data.</text>
</comment>
<evidence type="ECO:0000313" key="5">
    <source>
        <dbReference type="Proteomes" id="UP000821853"/>
    </source>
</evidence>
<dbReference type="InterPro" id="IPR008584">
    <property type="entry name" value="CXXC_Zn-binding_euk"/>
</dbReference>
<evidence type="ECO:0008006" key="6">
    <source>
        <dbReference type="Google" id="ProtNLM"/>
    </source>
</evidence>
<dbReference type="SUPFAM" id="SSF141678">
    <property type="entry name" value="MAL13P1.257-like"/>
    <property type="match status" value="1"/>
</dbReference>
<name>A0A9J6H7E3_HAELO</name>
<evidence type="ECO:0000313" key="4">
    <source>
        <dbReference type="EMBL" id="KAH9383630.1"/>
    </source>
</evidence>
<accession>A0A9J6H7E3</accession>
<dbReference type="PANTHER" id="PTHR12857:SF0">
    <property type="entry name" value="CXXC MOTIF CONTAINING ZINC BINDING PROTEIN"/>
    <property type="match status" value="1"/>
</dbReference>
<reference evidence="4 5" key="1">
    <citation type="journal article" date="2020" name="Cell">
        <title>Large-Scale Comparative Analyses of Tick Genomes Elucidate Their Genetic Diversity and Vector Capacities.</title>
        <authorList>
            <consortium name="Tick Genome and Microbiome Consortium (TIGMIC)"/>
            <person name="Jia N."/>
            <person name="Wang J."/>
            <person name="Shi W."/>
            <person name="Du L."/>
            <person name="Sun Y."/>
            <person name="Zhan W."/>
            <person name="Jiang J.F."/>
            <person name="Wang Q."/>
            <person name="Zhang B."/>
            <person name="Ji P."/>
            <person name="Bell-Sakyi L."/>
            <person name="Cui X.M."/>
            <person name="Yuan T.T."/>
            <person name="Jiang B.G."/>
            <person name="Yang W.F."/>
            <person name="Lam T.T."/>
            <person name="Chang Q.C."/>
            <person name="Ding S.J."/>
            <person name="Wang X.J."/>
            <person name="Zhu J.G."/>
            <person name="Ruan X.D."/>
            <person name="Zhao L."/>
            <person name="Wei J.T."/>
            <person name="Ye R.Z."/>
            <person name="Que T.C."/>
            <person name="Du C.H."/>
            <person name="Zhou Y.H."/>
            <person name="Cheng J.X."/>
            <person name="Dai P.F."/>
            <person name="Guo W.B."/>
            <person name="Han X.H."/>
            <person name="Huang E.J."/>
            <person name="Li L.F."/>
            <person name="Wei W."/>
            <person name="Gao Y.C."/>
            <person name="Liu J.Z."/>
            <person name="Shao H.Z."/>
            <person name="Wang X."/>
            <person name="Wang C.C."/>
            <person name="Yang T.C."/>
            <person name="Huo Q.B."/>
            <person name="Li W."/>
            <person name="Chen H.Y."/>
            <person name="Chen S.E."/>
            <person name="Zhou L.G."/>
            <person name="Ni X.B."/>
            <person name="Tian J.H."/>
            <person name="Sheng Y."/>
            <person name="Liu T."/>
            <person name="Pan Y.S."/>
            <person name="Xia L.Y."/>
            <person name="Li J."/>
            <person name="Zhao F."/>
            <person name="Cao W.C."/>
        </authorList>
    </citation>
    <scope>NUCLEOTIDE SEQUENCE [LARGE SCALE GENOMIC DNA]</scope>
    <source>
        <strain evidence="4">HaeL-2018</strain>
    </source>
</reference>
<dbReference type="PANTHER" id="PTHR12857">
    <property type="entry name" value="CXXC MOTIF CONTAINING ZINC BINDING PROTEIN"/>
    <property type="match status" value="1"/>
</dbReference>
<dbReference type="GO" id="GO:0008270">
    <property type="term" value="F:zinc ion binding"/>
    <property type="evidence" value="ECO:0007669"/>
    <property type="project" value="TreeGrafter"/>
</dbReference>
<gene>
    <name evidence="4" type="ORF">HPB48_025323</name>
</gene>
<proteinExistence type="inferred from homology"/>
<evidence type="ECO:0000256" key="3">
    <source>
        <dbReference type="ARBA" id="ARBA00022833"/>
    </source>
</evidence>
<dbReference type="OMA" id="NWCDYNQ"/>
<evidence type="ECO:0000256" key="2">
    <source>
        <dbReference type="ARBA" id="ARBA00022723"/>
    </source>
</evidence>
<keyword evidence="2" id="KW-0479">Metal-binding</keyword>
<dbReference type="AlphaFoldDB" id="A0A9J6H7E3"/>
<dbReference type="OrthoDB" id="10248838at2759"/>
<comment type="similarity">
    <text evidence="1">Belongs to the UPF0587 family.</text>
</comment>
<dbReference type="EMBL" id="JABSTR010001215">
    <property type="protein sequence ID" value="KAH9383630.1"/>
    <property type="molecule type" value="Genomic_DNA"/>
</dbReference>
<sequence>MVKIGLQLRANLENIASFEPTVDCVWHLKLQCTSCGEETANWQAVEASNRAPLKKSRGRANLVIKCKLCSRENSVDVLNDELRPYEADKASEFFTVAAFECRGVTPIAFDARAASVPKLK</sequence>
<dbReference type="VEuPathDB" id="VectorBase:HLOH_054137"/>
<organism evidence="4 5">
    <name type="scientific">Haemaphysalis longicornis</name>
    <name type="common">Bush tick</name>
    <dbReference type="NCBI Taxonomy" id="44386"/>
    <lineage>
        <taxon>Eukaryota</taxon>
        <taxon>Metazoa</taxon>
        <taxon>Ecdysozoa</taxon>
        <taxon>Arthropoda</taxon>
        <taxon>Chelicerata</taxon>
        <taxon>Arachnida</taxon>
        <taxon>Acari</taxon>
        <taxon>Parasitiformes</taxon>
        <taxon>Ixodida</taxon>
        <taxon>Ixodoidea</taxon>
        <taxon>Ixodidae</taxon>
        <taxon>Haemaphysalinae</taxon>
        <taxon>Haemaphysalis</taxon>
    </lineage>
</organism>
<keyword evidence="3" id="KW-0862">Zinc</keyword>
<keyword evidence="5" id="KW-1185">Reference proteome</keyword>